<gene>
    <name evidence="2" type="ORF">KGF86_16805</name>
</gene>
<keyword evidence="1" id="KW-0472">Membrane</keyword>
<feature type="transmembrane region" description="Helical" evidence="1">
    <location>
        <begin position="89"/>
        <end position="112"/>
    </location>
</feature>
<evidence type="ECO:0008006" key="4">
    <source>
        <dbReference type="Google" id="ProtNLM"/>
    </source>
</evidence>
<reference evidence="2 3" key="1">
    <citation type="submission" date="2021-05" db="EMBL/GenBank/DDBJ databases">
        <title>Ornithinibacillus massiliensis sp. nov.</title>
        <authorList>
            <person name="Iwaza R."/>
            <person name="Lagier J.-C."/>
            <person name="Raoult D."/>
        </authorList>
    </citation>
    <scope>NUCLEOTIDE SEQUENCE [LARGE SCALE GENOMIC DNA]</scope>
    <source>
        <strain evidence="2 3">Marseille-P3601</strain>
    </source>
</reference>
<accession>A0ABS5MHP4</accession>
<keyword evidence="1" id="KW-0812">Transmembrane</keyword>
<protein>
    <recommendedName>
        <fullName evidence="4">DUF5673 domain-containing protein</fullName>
    </recommendedName>
</protein>
<keyword evidence="1" id="KW-1133">Transmembrane helix</keyword>
<feature type="transmembrane region" description="Helical" evidence="1">
    <location>
        <begin position="63"/>
        <end position="83"/>
    </location>
</feature>
<organism evidence="2 3">
    <name type="scientific">Ornithinibacillus massiliensis</name>
    <dbReference type="NCBI Taxonomy" id="1944633"/>
    <lineage>
        <taxon>Bacteria</taxon>
        <taxon>Bacillati</taxon>
        <taxon>Bacillota</taxon>
        <taxon>Bacilli</taxon>
        <taxon>Bacillales</taxon>
        <taxon>Bacillaceae</taxon>
        <taxon>Ornithinibacillus</taxon>
    </lineage>
</organism>
<evidence type="ECO:0000313" key="3">
    <source>
        <dbReference type="Proteomes" id="UP000681870"/>
    </source>
</evidence>
<dbReference type="Proteomes" id="UP000681870">
    <property type="component" value="Unassembled WGS sequence"/>
</dbReference>
<name>A0ABS5MHP4_9BACI</name>
<dbReference type="EMBL" id="JAGXBY010000007">
    <property type="protein sequence ID" value="MBS3681852.1"/>
    <property type="molecule type" value="Genomic_DNA"/>
</dbReference>
<comment type="caution">
    <text evidence="2">The sequence shown here is derived from an EMBL/GenBank/DDBJ whole genome shotgun (WGS) entry which is preliminary data.</text>
</comment>
<evidence type="ECO:0000313" key="2">
    <source>
        <dbReference type="EMBL" id="MBS3681852.1"/>
    </source>
</evidence>
<evidence type="ECO:0000256" key="1">
    <source>
        <dbReference type="SAM" id="Phobius"/>
    </source>
</evidence>
<keyword evidence="3" id="KW-1185">Reference proteome</keyword>
<proteinExistence type="predicted"/>
<dbReference type="RefSeq" id="WP_211742526.1">
    <property type="nucleotide sequence ID" value="NZ_JAGXBY010000007.1"/>
</dbReference>
<sequence length="200" mass="23552">MKITIGILFFTVIAYHLFHFIRLLIKMKENVVFPVNEAESSAVRKFPDKKLEPPTYKSQKVGIIFYSFLLVFMIGFFAIFASVQEFNNWLIFLFILLPFSYSHDLFNLFAVLEDGLLVGSRFIPWKRVKSVQFKRIDIKHRYYGHDKEVNDKGYEMIINKGLSSKNCIVASSEMKEKLTEVIQERMMQQGEKVIWKESLE</sequence>
<feature type="transmembrane region" description="Helical" evidence="1">
    <location>
        <begin position="6"/>
        <end position="25"/>
    </location>
</feature>